<keyword evidence="2" id="KW-0732">Signal</keyword>
<feature type="chain" id="PRO_5016461688" evidence="2">
    <location>
        <begin position="28"/>
        <end position="252"/>
    </location>
</feature>
<evidence type="ECO:0000256" key="2">
    <source>
        <dbReference type="SAM" id="SignalP"/>
    </source>
</evidence>
<feature type="signal peptide" evidence="2">
    <location>
        <begin position="1"/>
        <end position="27"/>
    </location>
</feature>
<dbReference type="Proteomes" id="UP000247696">
    <property type="component" value="Chromosome"/>
</dbReference>
<proteinExistence type="predicted"/>
<name>A0A2Z3YSP4_9CORY</name>
<dbReference type="KEGG" id="cpre:Csp1_19190"/>
<protein>
    <submittedName>
        <fullName evidence="3">Uncharacterized protein</fullName>
    </submittedName>
</protein>
<evidence type="ECO:0000313" key="4">
    <source>
        <dbReference type="Proteomes" id="UP000247696"/>
    </source>
</evidence>
<dbReference type="EMBL" id="CP024988">
    <property type="protein sequence ID" value="AWT26691.1"/>
    <property type="molecule type" value="Genomic_DNA"/>
</dbReference>
<evidence type="ECO:0000313" key="3">
    <source>
        <dbReference type="EMBL" id="AWT26691.1"/>
    </source>
</evidence>
<sequence length="252" mass="26338">MKAARPTALALASLAAVSALTVTTASATTPEPVPGVPAATAGSSPSVALSSGVPATDFNPVTAPSRPSAQVDTLVAYSFGTRIEEGDDPDRGIVSPGPVNEELAASVVRALDGRDIPVYAQFEIAEVLTTRYGLEGVHVINPVKNPDGTVTYLSTDGVAAQVASEMGAAVSTATVGVIAFQDHLWRSTYTSRVNGLHAFALSDVEMPSEYDQLSGQEWTRSPEAYLPRDYAGRAALLARVNQENIRTVLGIW</sequence>
<reference evidence="4" key="1">
    <citation type="submission" date="2017-11" db="EMBL/GenBank/DDBJ databases">
        <title>Otitis media/interna in a cat caused by the recently described species Corynebacterium provencense.</title>
        <authorList>
            <person name="Kittl S."/>
            <person name="Brodard I."/>
            <person name="Rychener L."/>
            <person name="Jores J."/>
            <person name="Roosje P."/>
            <person name="Gobeli Brawand S."/>
        </authorList>
    </citation>
    <scope>NUCLEOTIDE SEQUENCE [LARGE SCALE GENOMIC DNA]</scope>
    <source>
        <strain evidence="4">17KM38</strain>
    </source>
</reference>
<dbReference type="OrthoDB" id="3869642at2"/>
<evidence type="ECO:0000256" key="1">
    <source>
        <dbReference type="SAM" id="MobiDB-lite"/>
    </source>
</evidence>
<accession>A0A2Z3YSP4</accession>
<dbReference type="RefSeq" id="WP_110481651.1">
    <property type="nucleotide sequence ID" value="NZ_CP024988.1"/>
</dbReference>
<feature type="region of interest" description="Disordered" evidence="1">
    <location>
        <begin position="26"/>
        <end position="49"/>
    </location>
</feature>
<gene>
    <name evidence="3" type="ORF">Csp1_19190</name>
</gene>
<organism evidence="3 4">
    <name type="scientific">Corynebacterium provencense</name>
    <dbReference type="NCBI Taxonomy" id="1737425"/>
    <lineage>
        <taxon>Bacteria</taxon>
        <taxon>Bacillati</taxon>
        <taxon>Actinomycetota</taxon>
        <taxon>Actinomycetes</taxon>
        <taxon>Mycobacteriales</taxon>
        <taxon>Corynebacteriaceae</taxon>
        <taxon>Corynebacterium</taxon>
    </lineage>
</organism>
<dbReference type="AlphaFoldDB" id="A0A2Z3YSP4"/>
<keyword evidence="4" id="KW-1185">Reference proteome</keyword>